<keyword evidence="2 4" id="KW-1133">Transmembrane helix</keyword>
<name>A0A6M1LSD2_9PROT</name>
<reference evidence="6 7" key="1">
    <citation type="submission" date="2020-03" db="EMBL/GenBank/DDBJ databases">
        <title>Roseomonas stagni sp. nov., isolated from pond water in Japan.</title>
        <authorList>
            <person name="Furuhata K."/>
            <person name="Miyamoto H."/>
            <person name="Goto K."/>
        </authorList>
    </citation>
    <scope>NUCLEOTIDE SEQUENCE [LARGE SCALE GENOMIC DNA]</scope>
    <source>
        <strain evidence="6 7">PeD5</strain>
    </source>
</reference>
<feature type="transmembrane region" description="Helical" evidence="4">
    <location>
        <begin position="6"/>
        <end position="28"/>
    </location>
</feature>
<dbReference type="Proteomes" id="UP000475385">
    <property type="component" value="Unassembled WGS sequence"/>
</dbReference>
<organism evidence="6 7">
    <name type="scientific">Falsiroseomonas algicola</name>
    <dbReference type="NCBI Taxonomy" id="2716930"/>
    <lineage>
        <taxon>Bacteria</taxon>
        <taxon>Pseudomonadati</taxon>
        <taxon>Pseudomonadota</taxon>
        <taxon>Alphaproteobacteria</taxon>
        <taxon>Acetobacterales</taxon>
        <taxon>Roseomonadaceae</taxon>
        <taxon>Falsiroseomonas</taxon>
    </lineage>
</organism>
<dbReference type="PROSITE" id="PS51503">
    <property type="entry name" value="HIG1"/>
    <property type="match status" value="1"/>
</dbReference>
<dbReference type="NCBIfam" id="NF033233">
    <property type="entry name" value="twin_helix"/>
    <property type="match status" value="1"/>
</dbReference>
<evidence type="ECO:0000259" key="5">
    <source>
        <dbReference type="PROSITE" id="PS51503"/>
    </source>
</evidence>
<evidence type="ECO:0000313" key="6">
    <source>
        <dbReference type="EMBL" id="NGM22899.1"/>
    </source>
</evidence>
<proteinExistence type="predicted"/>
<evidence type="ECO:0000256" key="2">
    <source>
        <dbReference type="ARBA" id="ARBA00022989"/>
    </source>
</evidence>
<dbReference type="Gene3D" id="6.10.140.1320">
    <property type="match status" value="1"/>
</dbReference>
<accession>A0A6M1LSD2</accession>
<keyword evidence="3 4" id="KW-0472">Membrane</keyword>
<keyword evidence="1 4" id="KW-0812">Transmembrane</keyword>
<dbReference type="RefSeq" id="WP_164696812.1">
    <property type="nucleotide sequence ID" value="NZ_JAAIKB010000011.1"/>
</dbReference>
<dbReference type="EMBL" id="JAAIKB010000011">
    <property type="protein sequence ID" value="NGM22899.1"/>
    <property type="molecule type" value="Genomic_DNA"/>
</dbReference>
<evidence type="ECO:0000313" key="7">
    <source>
        <dbReference type="Proteomes" id="UP000475385"/>
    </source>
</evidence>
<comment type="caution">
    <text evidence="6">The sequence shown here is derived from an EMBL/GenBank/DDBJ whole genome shotgun (WGS) entry which is preliminary data.</text>
</comment>
<evidence type="ECO:0000256" key="3">
    <source>
        <dbReference type="ARBA" id="ARBA00023136"/>
    </source>
</evidence>
<dbReference type="AlphaFoldDB" id="A0A6M1LSD2"/>
<dbReference type="Pfam" id="PF04588">
    <property type="entry name" value="HIG_1_N"/>
    <property type="match status" value="1"/>
</dbReference>
<evidence type="ECO:0000256" key="1">
    <source>
        <dbReference type="ARBA" id="ARBA00022692"/>
    </source>
</evidence>
<feature type="transmembrane region" description="Helical" evidence="4">
    <location>
        <begin position="44"/>
        <end position="62"/>
    </location>
</feature>
<gene>
    <name evidence="6" type="ORF">G3576_23000</name>
</gene>
<keyword evidence="7" id="KW-1185">Reference proteome</keyword>
<sequence length="64" mass="6909">MVTFLMVLVVISMLATLGIMFAGMLGLVRSEDGGGARSNKLMRLRVVMQGVTLVLFLLLVLLKA</sequence>
<protein>
    <submittedName>
        <fullName evidence="6">Twin transmembrane helix small protein</fullName>
    </submittedName>
</protein>
<evidence type="ECO:0000256" key="4">
    <source>
        <dbReference type="SAM" id="Phobius"/>
    </source>
</evidence>
<feature type="domain" description="HIG1" evidence="5">
    <location>
        <begin position="1"/>
        <end position="64"/>
    </location>
</feature>
<dbReference type="InterPro" id="IPR007667">
    <property type="entry name" value="Hypoxia_induced_domain"/>
</dbReference>